<dbReference type="EMBL" id="GL984146">
    <property type="protein sequence ID" value="EGR29404.1"/>
    <property type="molecule type" value="Genomic_DNA"/>
</dbReference>
<dbReference type="RefSeq" id="XP_004030640.1">
    <property type="nucleotide sequence ID" value="XM_004030592.1"/>
</dbReference>
<reference evidence="1 2" key="1">
    <citation type="submission" date="2011-07" db="EMBL/GenBank/DDBJ databases">
        <authorList>
            <person name="Coyne R."/>
            <person name="Brami D."/>
            <person name="Johnson J."/>
            <person name="Hostetler J."/>
            <person name="Hannick L."/>
            <person name="Clark T."/>
            <person name="Cassidy-Hanley D."/>
            <person name="Inman J."/>
        </authorList>
    </citation>
    <scope>NUCLEOTIDE SEQUENCE [LARGE SCALE GENOMIC DNA]</scope>
    <source>
        <strain evidence="1 2">G5</strain>
    </source>
</reference>
<dbReference type="Proteomes" id="UP000008983">
    <property type="component" value="Unassembled WGS sequence"/>
</dbReference>
<evidence type="ECO:0000313" key="1">
    <source>
        <dbReference type="EMBL" id="EGR29404.1"/>
    </source>
</evidence>
<dbReference type="AlphaFoldDB" id="G0QZF1"/>
<keyword evidence="2" id="KW-1185">Reference proteome</keyword>
<dbReference type="GeneID" id="14905505"/>
<protein>
    <submittedName>
        <fullName evidence="1">Uncharacterized protein</fullName>
    </submittedName>
</protein>
<dbReference type="OrthoDB" id="285289at2759"/>
<proteinExistence type="predicted"/>
<accession>G0QZF1</accession>
<organism evidence="1 2">
    <name type="scientific">Ichthyophthirius multifiliis</name>
    <name type="common">White spot disease agent</name>
    <name type="synonym">Ich</name>
    <dbReference type="NCBI Taxonomy" id="5932"/>
    <lineage>
        <taxon>Eukaryota</taxon>
        <taxon>Sar</taxon>
        <taxon>Alveolata</taxon>
        <taxon>Ciliophora</taxon>
        <taxon>Intramacronucleata</taxon>
        <taxon>Oligohymenophorea</taxon>
        <taxon>Hymenostomatida</taxon>
        <taxon>Ophryoglenina</taxon>
        <taxon>Ichthyophthirius</taxon>
    </lineage>
</organism>
<name>G0QZF1_ICHMU</name>
<evidence type="ECO:0000313" key="2">
    <source>
        <dbReference type="Proteomes" id="UP000008983"/>
    </source>
</evidence>
<dbReference type="InParanoid" id="G0QZF1"/>
<sequence length="113" mass="13540">MARDQLTSELDKQEFDILKKYKDHGMNDPLVDVSLIMEQIDKIQVLRNLKMIEENESAYDPELVRYEKLKARVLLDEPGAYEELQQYMQNRSYHKNYEKIDPSEETIKQKVLF</sequence>
<gene>
    <name evidence="1" type="ORF">IMG5_156220</name>
</gene>
<dbReference type="eggNOG" id="ENOG502SZ77">
    <property type="taxonomic scope" value="Eukaryota"/>
</dbReference>
<dbReference type="STRING" id="857967.G0QZF1"/>